<evidence type="ECO:0000256" key="5">
    <source>
        <dbReference type="ARBA" id="ARBA00023212"/>
    </source>
</evidence>
<name>A0AAV4V4M9_9ARAC</name>
<reference evidence="11 12" key="1">
    <citation type="submission" date="2021-06" db="EMBL/GenBank/DDBJ databases">
        <title>Caerostris darwini draft genome.</title>
        <authorList>
            <person name="Kono N."/>
            <person name="Arakawa K."/>
        </authorList>
    </citation>
    <scope>NUCLEOTIDE SEQUENCE [LARGE SCALE GENOMIC DNA]</scope>
</reference>
<evidence type="ECO:0000256" key="8">
    <source>
        <dbReference type="ARBA" id="ARBA00034143"/>
    </source>
</evidence>
<dbReference type="SMART" id="SM00028">
    <property type="entry name" value="TPR"/>
    <property type="match status" value="4"/>
</dbReference>
<dbReference type="SUPFAM" id="SSF48452">
    <property type="entry name" value="TPR-like"/>
    <property type="match status" value="1"/>
</dbReference>
<dbReference type="Proteomes" id="UP001054837">
    <property type="component" value="Unassembled WGS sequence"/>
</dbReference>
<evidence type="ECO:0000256" key="2">
    <source>
        <dbReference type="ARBA" id="ARBA00022490"/>
    </source>
</evidence>
<evidence type="ECO:0000256" key="7">
    <source>
        <dbReference type="ARBA" id="ARBA00034139"/>
    </source>
</evidence>
<dbReference type="AlphaFoldDB" id="A0AAV4V4M9"/>
<dbReference type="Pfam" id="PF13181">
    <property type="entry name" value="TPR_8"/>
    <property type="match status" value="1"/>
</dbReference>
<comment type="caution">
    <text evidence="11">The sequence shown here is derived from an EMBL/GenBank/DDBJ whole genome shotgun (WGS) entry which is preliminary data.</text>
</comment>
<dbReference type="PANTHER" id="PTHR23040">
    <property type="match status" value="1"/>
</dbReference>
<feature type="compositionally biased region" description="Basic and acidic residues" evidence="10">
    <location>
        <begin position="469"/>
        <end position="483"/>
    </location>
</feature>
<keyword evidence="4 9" id="KW-0802">TPR repeat</keyword>
<dbReference type="EMBL" id="BPLQ01012408">
    <property type="protein sequence ID" value="GIY65241.1"/>
    <property type="molecule type" value="Genomic_DNA"/>
</dbReference>
<keyword evidence="3" id="KW-0677">Repeat</keyword>
<keyword evidence="6" id="KW-0966">Cell projection</keyword>
<dbReference type="InterPro" id="IPR011990">
    <property type="entry name" value="TPR-like_helical_dom_sf"/>
</dbReference>
<evidence type="ECO:0000256" key="1">
    <source>
        <dbReference type="ARBA" id="ARBA00004430"/>
    </source>
</evidence>
<dbReference type="Pfam" id="PF14559">
    <property type="entry name" value="TPR_19"/>
    <property type="match status" value="1"/>
</dbReference>
<comment type="subcellular location">
    <subcellularLocation>
        <location evidence="1">Cytoplasm</location>
        <location evidence="1">Cytoskeleton</location>
        <location evidence="1">Cilium axoneme</location>
    </subcellularLocation>
</comment>
<dbReference type="InterPro" id="IPR040111">
    <property type="entry name" value="ODAD4"/>
</dbReference>
<keyword evidence="2" id="KW-0963">Cytoplasm</keyword>
<evidence type="ECO:0000313" key="12">
    <source>
        <dbReference type="Proteomes" id="UP001054837"/>
    </source>
</evidence>
<evidence type="ECO:0000313" key="11">
    <source>
        <dbReference type="EMBL" id="GIY65241.1"/>
    </source>
</evidence>
<evidence type="ECO:0000256" key="10">
    <source>
        <dbReference type="SAM" id="MobiDB-lite"/>
    </source>
</evidence>
<proteinExistence type="predicted"/>
<evidence type="ECO:0000256" key="9">
    <source>
        <dbReference type="PROSITE-ProRule" id="PRU00339"/>
    </source>
</evidence>
<evidence type="ECO:0000256" key="6">
    <source>
        <dbReference type="ARBA" id="ARBA00023273"/>
    </source>
</evidence>
<sequence>MIGANEQDMDLDTFLESLMNPEYKPKFPFSFFFSEGCKYFRISMYKKAIERLDEALQTQPTNVQVMLTRAKIHIRLQQYEKAIEDATEAMQLWPSYSEIYDLKGQAEYLKGDFEGAYLTYLAGRQIRPDIKELRLGQQLCEETLGNSMVGMYGPAKYDTDDEWKSKLCDVGIRFAKKSRNRIPTYERFSKDKSVLKELLSDEKVSKVHDVCKESLNFIETSERFWAMEKPLYTRRKASYPENQIAKKGTIAQYVAATKTRCLRYLQSGFTNLCIAEGQKLVELLESKPDMSRELLIKLKADVYHLLSFAYEIKPNVSLCLESLIKELEVSLESEYMYPRIRAYHHLGMHYLKKKEYENACSCFTGVIEALDPESLRKFFQKRKKYSTEMDETNVIDEEIYEIEAAEIWARDFKENIDRLIPQPRSNIFFLEVIPEGIGLKNFLNEKLNQSESNESEVYFSAEENGQSEESFHSTVSEKSKESE</sequence>
<accession>A0AAV4V4M9</accession>
<evidence type="ECO:0000256" key="3">
    <source>
        <dbReference type="ARBA" id="ARBA00022737"/>
    </source>
</evidence>
<feature type="repeat" description="TPR" evidence="9">
    <location>
        <begin position="29"/>
        <end position="62"/>
    </location>
</feature>
<dbReference type="PROSITE" id="PS50005">
    <property type="entry name" value="TPR"/>
    <property type="match status" value="2"/>
</dbReference>
<gene>
    <name evidence="11" type="primary">ttc25_1</name>
    <name evidence="11" type="ORF">CDAR_381721</name>
</gene>
<feature type="repeat" description="TPR" evidence="9">
    <location>
        <begin position="63"/>
        <end position="96"/>
    </location>
</feature>
<organism evidence="11 12">
    <name type="scientific">Caerostris darwini</name>
    <dbReference type="NCBI Taxonomy" id="1538125"/>
    <lineage>
        <taxon>Eukaryota</taxon>
        <taxon>Metazoa</taxon>
        <taxon>Ecdysozoa</taxon>
        <taxon>Arthropoda</taxon>
        <taxon>Chelicerata</taxon>
        <taxon>Arachnida</taxon>
        <taxon>Araneae</taxon>
        <taxon>Araneomorphae</taxon>
        <taxon>Entelegynae</taxon>
        <taxon>Araneoidea</taxon>
        <taxon>Araneidae</taxon>
        <taxon>Caerostris</taxon>
    </lineage>
</organism>
<keyword evidence="5" id="KW-0206">Cytoskeleton</keyword>
<evidence type="ECO:0000256" key="4">
    <source>
        <dbReference type="ARBA" id="ARBA00022803"/>
    </source>
</evidence>
<dbReference type="InterPro" id="IPR019734">
    <property type="entry name" value="TPR_rpt"/>
</dbReference>
<keyword evidence="12" id="KW-1185">Reference proteome</keyword>
<dbReference type="Gene3D" id="1.25.40.10">
    <property type="entry name" value="Tetratricopeptide repeat domain"/>
    <property type="match status" value="2"/>
</dbReference>
<dbReference type="GO" id="GO:0005930">
    <property type="term" value="C:axoneme"/>
    <property type="evidence" value="ECO:0007669"/>
    <property type="project" value="UniProtKB-SubCell"/>
</dbReference>
<protein>
    <recommendedName>
        <fullName evidence="7">Outer dynein arm-docking complex subunit 4</fullName>
    </recommendedName>
    <alternativeName>
        <fullName evidence="8">Tetratricopeptide repeat protein 25</fullName>
    </alternativeName>
</protein>
<dbReference type="PANTHER" id="PTHR23040:SF1">
    <property type="entry name" value="OUTER DYNEIN ARM-DOCKING COMPLEX SUBUNIT 4"/>
    <property type="match status" value="1"/>
</dbReference>
<feature type="region of interest" description="Disordered" evidence="10">
    <location>
        <begin position="453"/>
        <end position="483"/>
    </location>
</feature>